<dbReference type="CDD" id="cd18609">
    <property type="entry name" value="GH32-like"/>
    <property type="match status" value="1"/>
</dbReference>
<evidence type="ECO:0000256" key="3">
    <source>
        <dbReference type="ARBA" id="ARBA00023295"/>
    </source>
</evidence>
<dbReference type="RefSeq" id="WP_075411018.1">
    <property type="nucleotide sequence ID" value="NZ_MSKK01000009.1"/>
</dbReference>
<organism evidence="5 6">
    <name type="scientific">Actinomyces oris</name>
    <dbReference type="NCBI Taxonomy" id="544580"/>
    <lineage>
        <taxon>Bacteria</taxon>
        <taxon>Bacillati</taxon>
        <taxon>Actinomycetota</taxon>
        <taxon>Actinomycetes</taxon>
        <taxon>Actinomycetales</taxon>
        <taxon>Actinomycetaceae</taxon>
        <taxon>Actinomyces</taxon>
    </lineage>
</organism>
<keyword evidence="3" id="KW-0326">Glycosidase</keyword>
<evidence type="ECO:0000259" key="4">
    <source>
        <dbReference type="Pfam" id="PF00251"/>
    </source>
</evidence>
<reference evidence="5 6" key="1">
    <citation type="submission" date="2016-12" db="EMBL/GenBank/DDBJ databases">
        <title>Genomic comparison of strains in the 'Actinomyces naeslundii' group.</title>
        <authorList>
            <person name="Mughal S.R."/>
            <person name="Do T."/>
            <person name="Gilbert S.C."/>
            <person name="Witherden E.A."/>
            <person name="Didelot X."/>
            <person name="Beighton D."/>
        </authorList>
    </citation>
    <scope>NUCLEOTIDE SEQUENCE [LARGE SCALE GENOMIC DNA]</scope>
    <source>
        <strain evidence="5 6">R21091</strain>
    </source>
</reference>
<dbReference type="Pfam" id="PF00251">
    <property type="entry name" value="Glyco_hydro_32N"/>
    <property type="match status" value="1"/>
</dbReference>
<dbReference type="EMBL" id="MSKK01000009">
    <property type="protein sequence ID" value="OLO48016.1"/>
    <property type="molecule type" value="Genomic_DNA"/>
</dbReference>
<dbReference type="PANTHER" id="PTHR43101">
    <property type="entry name" value="BETA-FRUCTOSIDASE"/>
    <property type="match status" value="1"/>
</dbReference>
<accession>A0A1Q8VIU3</accession>
<dbReference type="Proteomes" id="UP000186471">
    <property type="component" value="Unassembled WGS sequence"/>
</dbReference>
<dbReference type="OrthoDB" id="9759709at2"/>
<proteinExistence type="inferred from homology"/>
<dbReference type="SUPFAM" id="SSF75005">
    <property type="entry name" value="Arabinanase/levansucrase/invertase"/>
    <property type="match status" value="1"/>
</dbReference>
<gene>
    <name evidence="5" type="ORF">BKH31_03040</name>
</gene>
<dbReference type="Gene3D" id="2.115.10.20">
    <property type="entry name" value="Glycosyl hydrolase domain, family 43"/>
    <property type="match status" value="1"/>
</dbReference>
<dbReference type="GO" id="GO:0016798">
    <property type="term" value="F:hydrolase activity, acting on glycosyl bonds"/>
    <property type="evidence" value="ECO:0007669"/>
    <property type="project" value="UniProtKB-KW"/>
</dbReference>
<dbReference type="InterPro" id="IPR013148">
    <property type="entry name" value="Glyco_hydro_32_N"/>
</dbReference>
<evidence type="ECO:0000313" key="5">
    <source>
        <dbReference type="EMBL" id="OLO48016.1"/>
    </source>
</evidence>
<keyword evidence="2 5" id="KW-0378">Hydrolase</keyword>
<sequence length="318" mass="35284">MSLHLADHWLWDHWICDDGDHYHLFFLRASRALHDPQRRHFRASMGHAVSDDARSWELVADALVRSDGPAFDDKAIWTGSTIVKPDGVMRVFYTGISRAEDGLVQRIGWADSTDGVTFERTCDAPLEADSRWYEKRETDVSGAEHWRDPFVFEYEGCWHMLITARATGAEHYGAGVIGHAVSEDLDHWQIGPPLTSPSVFGQLEVSQSRSVDGRHLLVFSCGDDMKAEPGPGGVWVAEGKGPLGPWNVDSAKYVRPEHLYAGQLLQLRDGAWAFTGFENIVNGEFVGAAPDLLPWADVELLPRDEQIGGCVGSCLDGE</sequence>
<comment type="similarity">
    <text evidence="1">Belongs to the glycosyl hydrolase 32 family.</text>
</comment>
<dbReference type="InterPro" id="IPR051214">
    <property type="entry name" value="GH32_Enzymes"/>
</dbReference>
<evidence type="ECO:0000313" key="6">
    <source>
        <dbReference type="Proteomes" id="UP000186471"/>
    </source>
</evidence>
<name>A0A1Q8VIU3_9ACTO</name>
<comment type="caution">
    <text evidence="5">The sequence shown here is derived from an EMBL/GenBank/DDBJ whole genome shotgun (WGS) entry which is preliminary data.</text>
</comment>
<evidence type="ECO:0000256" key="1">
    <source>
        <dbReference type="ARBA" id="ARBA00009902"/>
    </source>
</evidence>
<dbReference type="PANTHER" id="PTHR43101:SF1">
    <property type="entry name" value="BETA-FRUCTOSIDASE"/>
    <property type="match status" value="1"/>
</dbReference>
<dbReference type="InterPro" id="IPR023296">
    <property type="entry name" value="Glyco_hydro_beta-prop_sf"/>
</dbReference>
<protein>
    <submittedName>
        <fullName evidence="5">Glycosyl hydrolase family 32</fullName>
    </submittedName>
</protein>
<feature type="domain" description="Glycosyl hydrolase family 32 N-terminal" evidence="4">
    <location>
        <begin position="20"/>
        <end position="204"/>
    </location>
</feature>
<dbReference type="AlphaFoldDB" id="A0A1Q8VIU3"/>
<evidence type="ECO:0000256" key="2">
    <source>
        <dbReference type="ARBA" id="ARBA00022801"/>
    </source>
</evidence>